<dbReference type="PANTHER" id="PTHR11096">
    <property type="entry name" value="RNA 3' TERMINAL PHOSPHATE CYCLASE"/>
    <property type="match status" value="1"/>
</dbReference>
<evidence type="ECO:0000256" key="3">
    <source>
        <dbReference type="ARBA" id="ARBA00022517"/>
    </source>
</evidence>
<comment type="subcellular location">
    <subcellularLocation>
        <location evidence="1">Nucleus</location>
        <location evidence="1">Nucleolus</location>
    </subcellularLocation>
</comment>
<dbReference type="PANTHER" id="PTHR11096:SF1">
    <property type="entry name" value="RNA 3'-TERMINAL PHOSPHATE CYCLASE-LIKE PROTEIN"/>
    <property type="match status" value="1"/>
</dbReference>
<dbReference type="GO" id="GO:0000479">
    <property type="term" value="P:endonucleolytic cleavage of tricistronic rRNA transcript (SSU-rRNA, 5.8S rRNA, LSU-rRNA)"/>
    <property type="evidence" value="ECO:0007669"/>
    <property type="project" value="TreeGrafter"/>
</dbReference>
<feature type="non-terminal residue" evidence="5">
    <location>
        <position position="1"/>
    </location>
</feature>
<dbReference type="OrthoDB" id="1911237at2759"/>
<dbReference type="GO" id="GO:0005730">
    <property type="term" value="C:nucleolus"/>
    <property type="evidence" value="ECO:0007669"/>
    <property type="project" value="UniProtKB-SubCell"/>
</dbReference>
<evidence type="ECO:0000256" key="4">
    <source>
        <dbReference type="ARBA" id="ARBA00023242"/>
    </source>
</evidence>
<dbReference type="EMBL" id="OB660200">
    <property type="protein sequence ID" value="CAD7223443.1"/>
    <property type="molecule type" value="Genomic_DNA"/>
</dbReference>
<name>A0A7R8ZL66_9CRUS</name>
<dbReference type="PIRSF" id="PIRSF005378">
    <property type="entry name" value="RNA3'_term_phos_cycl_euk"/>
    <property type="match status" value="1"/>
</dbReference>
<dbReference type="CDD" id="cd00875">
    <property type="entry name" value="RNA_Cyclase_Class_I"/>
    <property type="match status" value="1"/>
</dbReference>
<dbReference type="InterPro" id="IPR016443">
    <property type="entry name" value="RNA3'_term_phos_cyc_type_2"/>
</dbReference>
<dbReference type="InterPro" id="IPR036553">
    <property type="entry name" value="RPTC_insert"/>
</dbReference>
<dbReference type="Gene3D" id="3.30.360.20">
    <property type="entry name" value="RNA 3'-terminal phosphate cyclase, insert domain"/>
    <property type="match status" value="1"/>
</dbReference>
<dbReference type="FunFam" id="3.30.360.20:FF:000001">
    <property type="entry name" value="RNA terminal phosphate cyclase-like 1"/>
    <property type="match status" value="1"/>
</dbReference>
<comment type="similarity">
    <text evidence="2">Belongs to the RNA 3'-terminal cyclase family. Type 2 subfamily.</text>
</comment>
<dbReference type="Pfam" id="PF01137">
    <property type="entry name" value="RTC"/>
    <property type="match status" value="1"/>
</dbReference>
<dbReference type="InterPro" id="IPR037136">
    <property type="entry name" value="RNA3'_phos_cyclase_dom_sf"/>
</dbReference>
<dbReference type="InterPro" id="IPR000228">
    <property type="entry name" value="RNA3'_term_phos_cyc"/>
</dbReference>
<protein>
    <submittedName>
        <fullName evidence="5">Uncharacterized protein</fullName>
    </submittedName>
</protein>
<dbReference type="NCBIfam" id="TIGR03400">
    <property type="entry name" value="18S_RNA_Rcl1p"/>
    <property type="match status" value="1"/>
</dbReference>
<dbReference type="InterPro" id="IPR020719">
    <property type="entry name" value="RNA3'_term_phos_cycl-like_CS"/>
</dbReference>
<proteinExistence type="inferred from homology"/>
<feature type="non-terminal residue" evidence="5">
    <location>
        <position position="322"/>
    </location>
</feature>
<keyword evidence="3" id="KW-0690">Ribosome biogenesis</keyword>
<dbReference type="InterPro" id="IPR013791">
    <property type="entry name" value="RNA3'-term_phos_cycl_insert"/>
</dbReference>
<dbReference type="InterPro" id="IPR023797">
    <property type="entry name" value="RNA3'_phos_cyclase_dom"/>
</dbReference>
<evidence type="ECO:0000256" key="1">
    <source>
        <dbReference type="ARBA" id="ARBA00004604"/>
    </source>
</evidence>
<accession>A0A7R8ZL66</accession>
<dbReference type="PROSITE" id="PS01287">
    <property type="entry name" value="RTC"/>
    <property type="match status" value="1"/>
</dbReference>
<dbReference type="SUPFAM" id="SSF55205">
    <property type="entry name" value="EPT/RTPC-like"/>
    <property type="match status" value="1"/>
</dbReference>
<evidence type="ECO:0000256" key="2">
    <source>
        <dbReference type="ARBA" id="ARBA00007089"/>
    </source>
</evidence>
<keyword evidence="4" id="KW-0539">Nucleus</keyword>
<sequence>ISATMLTFEGCNHFRQRLVLATLTGKPIRIRDIRSNSDEPGLHEFEASFLRLLDKLTNGTVIKINETGTTLTYQPGLLIGGKIDHSCCVQRSIGYYVEPLLYLGPFCKKPLDLTLHGVTNDDSDPSVDFIRQSFLPVIKRFVVNDEGLDIQLKKRGLPPAGGGEVKLTCPVTRSLRPVQDLDPGKIKRIRGVAFATRVSPSLASRVATSAKGVLLKFIPDVYIVTDYNRGEKGGKSPGFGISLVAESTTGASLSAEGISNPAGSEKGPTHPEELGERVAYNLLEEVYRGGCVDSVAQSLALTLMAFGAPDISKIIIGPLTPH</sequence>
<dbReference type="Gene3D" id="3.65.10.20">
    <property type="entry name" value="RNA 3'-terminal phosphate cyclase domain"/>
    <property type="match status" value="1"/>
</dbReference>
<evidence type="ECO:0000313" key="5">
    <source>
        <dbReference type="EMBL" id="CAD7223443.1"/>
    </source>
</evidence>
<dbReference type="AlphaFoldDB" id="A0A7R8ZL66"/>
<organism evidence="5">
    <name type="scientific">Cyprideis torosa</name>
    <dbReference type="NCBI Taxonomy" id="163714"/>
    <lineage>
        <taxon>Eukaryota</taxon>
        <taxon>Metazoa</taxon>
        <taxon>Ecdysozoa</taxon>
        <taxon>Arthropoda</taxon>
        <taxon>Crustacea</taxon>
        <taxon>Oligostraca</taxon>
        <taxon>Ostracoda</taxon>
        <taxon>Podocopa</taxon>
        <taxon>Podocopida</taxon>
        <taxon>Cytherocopina</taxon>
        <taxon>Cytheroidea</taxon>
        <taxon>Cytherideidae</taxon>
        <taxon>Cyprideis</taxon>
    </lineage>
</organism>
<dbReference type="GO" id="GO:0004521">
    <property type="term" value="F:RNA endonuclease activity"/>
    <property type="evidence" value="ECO:0007669"/>
    <property type="project" value="TreeGrafter"/>
</dbReference>
<reference evidence="5" key="1">
    <citation type="submission" date="2020-11" db="EMBL/GenBank/DDBJ databases">
        <authorList>
            <person name="Tran Van P."/>
        </authorList>
    </citation>
    <scope>NUCLEOTIDE SEQUENCE</scope>
</reference>
<dbReference type="Pfam" id="PF05189">
    <property type="entry name" value="RTC_insert"/>
    <property type="match status" value="1"/>
</dbReference>
<gene>
    <name evidence="5" type="ORF">CTOB1V02_LOCUS1428</name>
</gene>
<dbReference type="InterPro" id="IPR013792">
    <property type="entry name" value="RNA3'P_cycl/enolpyr_Trfase_a/b"/>
</dbReference>